<organism evidence="2 3">
    <name type="scientific">Schizopora paradoxa</name>
    <dbReference type="NCBI Taxonomy" id="27342"/>
    <lineage>
        <taxon>Eukaryota</taxon>
        <taxon>Fungi</taxon>
        <taxon>Dikarya</taxon>
        <taxon>Basidiomycota</taxon>
        <taxon>Agaricomycotina</taxon>
        <taxon>Agaricomycetes</taxon>
        <taxon>Hymenochaetales</taxon>
        <taxon>Schizoporaceae</taxon>
        <taxon>Schizopora</taxon>
    </lineage>
</organism>
<sequence>MDRQHNQEPLRSARSRPQNTALVSKSRHPSTSKQLAKAKTRKPSINVIDQRLEPVRKELFIRTNQFVHDLLHSKQCAVETEKLLRKALEMARTATRERASQRLKEWSSICAEYRSIVIDLRDLALCAIDVISSFLVICLPGLAIADVGQIRSSQSTELFRTVRRKTENVTSKMNRTAQRMDNFKSLFKEDLRDAKKVLSQANLAASLIGRNIEAPPLLNARRTAILDNSSVPGLLESMSILLGMKSITLLTTLIEGSTGQLRTRKAQGATHNTSQLNVLRCLLGVGHMIQGDISSVLARIESTGVQRNVHDEKSALSTRHIHFLQMP</sequence>
<gene>
    <name evidence="2" type="ORF">SCHPADRAFT_673057</name>
</gene>
<accession>A0A0H2RBQ4</accession>
<proteinExistence type="predicted"/>
<dbReference type="InParanoid" id="A0A0H2RBQ4"/>
<evidence type="ECO:0000313" key="3">
    <source>
        <dbReference type="Proteomes" id="UP000053477"/>
    </source>
</evidence>
<feature type="compositionally biased region" description="Polar residues" evidence="1">
    <location>
        <begin position="15"/>
        <end position="24"/>
    </location>
</feature>
<protein>
    <submittedName>
        <fullName evidence="2">Uncharacterized protein</fullName>
    </submittedName>
</protein>
<keyword evidence="3" id="KW-1185">Reference proteome</keyword>
<feature type="compositionally biased region" description="Basic residues" evidence="1">
    <location>
        <begin position="25"/>
        <end position="41"/>
    </location>
</feature>
<feature type="region of interest" description="Disordered" evidence="1">
    <location>
        <begin position="1"/>
        <end position="41"/>
    </location>
</feature>
<reference evidence="2 3" key="1">
    <citation type="submission" date="2015-04" db="EMBL/GenBank/DDBJ databases">
        <title>Complete genome sequence of Schizopora paradoxa KUC8140, a cosmopolitan wood degrader in East Asia.</title>
        <authorList>
            <consortium name="DOE Joint Genome Institute"/>
            <person name="Min B."/>
            <person name="Park H."/>
            <person name="Jang Y."/>
            <person name="Kim J.-J."/>
            <person name="Kim K.H."/>
            <person name="Pangilinan J."/>
            <person name="Lipzen A."/>
            <person name="Riley R."/>
            <person name="Grigoriev I.V."/>
            <person name="Spatafora J.W."/>
            <person name="Choi I.-G."/>
        </authorList>
    </citation>
    <scope>NUCLEOTIDE SEQUENCE [LARGE SCALE GENOMIC DNA]</scope>
    <source>
        <strain evidence="2 3">KUC8140</strain>
    </source>
</reference>
<name>A0A0H2RBQ4_9AGAM</name>
<evidence type="ECO:0000256" key="1">
    <source>
        <dbReference type="SAM" id="MobiDB-lite"/>
    </source>
</evidence>
<dbReference type="AlphaFoldDB" id="A0A0H2RBQ4"/>
<dbReference type="Proteomes" id="UP000053477">
    <property type="component" value="Unassembled WGS sequence"/>
</dbReference>
<evidence type="ECO:0000313" key="2">
    <source>
        <dbReference type="EMBL" id="KLO06923.1"/>
    </source>
</evidence>
<dbReference type="EMBL" id="KQ086172">
    <property type="protein sequence ID" value="KLO06923.1"/>
    <property type="molecule type" value="Genomic_DNA"/>
</dbReference>